<comment type="caution">
    <text evidence="2">The sequence shown here is derived from an EMBL/GenBank/DDBJ whole genome shotgun (WGS) entry which is preliminary data.</text>
</comment>
<dbReference type="GeneID" id="28862342"/>
<dbReference type="Proteomes" id="UP000092177">
    <property type="component" value="Chromosome 2"/>
</dbReference>
<protein>
    <submittedName>
        <fullName evidence="2">Nacht domain protein</fullName>
    </submittedName>
</protein>
<accession>A0A1B7YRF7</accession>
<dbReference type="Pfam" id="PF24809">
    <property type="entry name" value="DUF7708"/>
    <property type="match status" value="1"/>
</dbReference>
<dbReference type="InterPro" id="IPR056125">
    <property type="entry name" value="DUF7708"/>
</dbReference>
<reference evidence="3" key="1">
    <citation type="journal article" date="2017" name="BMC Genomics">
        <title>Gapless genome assembly of Colletotrichum higginsianum reveals chromosome structure and association of transposable elements with secondary metabolite gene clusters.</title>
        <authorList>
            <person name="Dallery J.-F."/>
            <person name="Lapalu N."/>
            <person name="Zampounis A."/>
            <person name="Pigne S."/>
            <person name="Luyten I."/>
            <person name="Amselem J."/>
            <person name="Wittenberg A.H.J."/>
            <person name="Zhou S."/>
            <person name="de Queiroz M.V."/>
            <person name="Robin G.P."/>
            <person name="Auger A."/>
            <person name="Hainaut M."/>
            <person name="Henrissat B."/>
            <person name="Kim K.-T."/>
            <person name="Lee Y.-H."/>
            <person name="Lespinet O."/>
            <person name="Schwartz D.C."/>
            <person name="Thon M.R."/>
            <person name="O'Connell R.J."/>
        </authorList>
    </citation>
    <scope>NUCLEOTIDE SEQUENCE [LARGE SCALE GENOMIC DNA]</scope>
    <source>
        <strain evidence="3">IMI 349063</strain>
    </source>
</reference>
<dbReference type="KEGG" id="chig:CH63R_03260"/>
<name>A0A1B7YRF7_COLHI</name>
<dbReference type="OrthoDB" id="61900at2759"/>
<keyword evidence="3" id="KW-1185">Reference proteome</keyword>
<gene>
    <name evidence="2" type="ORF">CH63R_03260</name>
</gene>
<evidence type="ECO:0000259" key="1">
    <source>
        <dbReference type="Pfam" id="PF24809"/>
    </source>
</evidence>
<dbReference type="EMBL" id="LTAN01000002">
    <property type="protein sequence ID" value="OBR14534.1"/>
    <property type="molecule type" value="Genomic_DNA"/>
</dbReference>
<evidence type="ECO:0000313" key="2">
    <source>
        <dbReference type="EMBL" id="OBR14534.1"/>
    </source>
</evidence>
<proteinExistence type="predicted"/>
<feature type="domain" description="DUF7708" evidence="1">
    <location>
        <begin position="77"/>
        <end position="221"/>
    </location>
</feature>
<sequence length="642" mass="70705">MADRATIDLAAWYSVTPDLTIFQNALREFSSELSNDPEKLKWIVESKYGNIEAVLAAVDDARQQYKGRKGNSKATEALTSLSEKIHHYGGIVDVVVSHHPEYTALVWGAMKFFFVGVVNHQKVITRLSEGLVQIADLIPTADLTLRLYPLPHVRKIVVAIHANILRFLVRALRWYQESKFMHVVHAITRPTELRYDDILLTISSLSRSMSDAALTSSQAEQRDMHLGILQQSQAQEALQSSVNGHGTMLRQIATAVADARGEQSDALAGLQRLIQGVQGSIQECLTQIVLEITANRIDTRVIHESANVHLRHQLSPTQVATALNVIAVPQLPNPMKAYQTSLFLANMRRARPSARGPPFWLQDEIQQWNAAIASSLVVVNGTKKMRFHLQWFCAQSIAVLRESGIAVVWALKTIVTETEDTTPDRTLSSIDMMKYLVSQVIMMNKAIHNDVALASRLKSLADARSEEAWIDILTAVLCGLPQLYVVLDADIMSQAGRSTSDGGWPAVFFSLFAKLSDRDAETVVKVILVSSGPSLLRGSFNENCKGAVVTVGRGRQPQTVLTRLSRRGGGAESPGNVDGLNLPRLIGSSSMTLQKMSYQHLPTITDSLRLLVDGKVCFLLPGSYLQKVGVAIWEYGVQTACA</sequence>
<dbReference type="RefSeq" id="XP_018163051.1">
    <property type="nucleotide sequence ID" value="XM_018298235.1"/>
</dbReference>
<evidence type="ECO:0000313" key="3">
    <source>
        <dbReference type="Proteomes" id="UP000092177"/>
    </source>
</evidence>
<organism evidence="2 3">
    <name type="scientific">Colletotrichum higginsianum (strain IMI 349063)</name>
    <name type="common">Crucifer anthracnose fungus</name>
    <dbReference type="NCBI Taxonomy" id="759273"/>
    <lineage>
        <taxon>Eukaryota</taxon>
        <taxon>Fungi</taxon>
        <taxon>Dikarya</taxon>
        <taxon>Ascomycota</taxon>
        <taxon>Pezizomycotina</taxon>
        <taxon>Sordariomycetes</taxon>
        <taxon>Hypocreomycetidae</taxon>
        <taxon>Glomerellales</taxon>
        <taxon>Glomerellaceae</taxon>
        <taxon>Colletotrichum</taxon>
        <taxon>Colletotrichum destructivum species complex</taxon>
    </lineage>
</organism>
<dbReference type="AlphaFoldDB" id="A0A1B7YRF7"/>
<dbReference type="VEuPathDB" id="FungiDB:CH63R_03260"/>